<accession>Q4C5H9</accession>
<evidence type="ECO:0000313" key="2">
    <source>
        <dbReference type="EMBL" id="EAM51471.1"/>
    </source>
</evidence>
<dbReference type="PANTHER" id="PTHR34047:SF10">
    <property type="entry name" value="GROUP II INTRON-ASSOCIATED OPEN READING FRAME"/>
    <property type="match status" value="1"/>
</dbReference>
<dbReference type="InterPro" id="IPR025960">
    <property type="entry name" value="RVT_N"/>
</dbReference>
<dbReference type="InterPro" id="IPR003615">
    <property type="entry name" value="HNH_nuc"/>
</dbReference>
<dbReference type="RefSeq" id="WP_007304982.1">
    <property type="nucleotide sequence ID" value="NZ_AADV02000005.1"/>
</dbReference>
<gene>
    <name evidence="2" type="ORF">CwatDRAFT_4605</name>
</gene>
<comment type="caution">
    <text evidence="2">The sequence shown here is derived from an EMBL/GenBank/DDBJ whole genome shotgun (WGS) entry which is preliminary data.</text>
</comment>
<name>Q4C5H9_CROWT</name>
<dbReference type="GO" id="GO:0008270">
    <property type="term" value="F:zinc ion binding"/>
    <property type="evidence" value="ECO:0007669"/>
    <property type="project" value="InterPro"/>
</dbReference>
<evidence type="ECO:0000259" key="1">
    <source>
        <dbReference type="PROSITE" id="PS50878"/>
    </source>
</evidence>
<dbReference type="InterPro" id="IPR002711">
    <property type="entry name" value="HNH"/>
</dbReference>
<reference evidence="2" key="1">
    <citation type="submission" date="2004-02" db="EMBL/GenBank/DDBJ databases">
        <authorList>
            <consortium name="DOE Joint Genome Institute"/>
        </authorList>
    </citation>
    <scope>NUCLEOTIDE SEQUENCE [LARGE SCALE GENOMIC DNA]</scope>
    <source>
        <strain evidence="2">WH 8501</strain>
    </source>
</reference>
<dbReference type="PANTHER" id="PTHR34047">
    <property type="entry name" value="NUCLEAR INTRON MATURASE 1, MITOCHONDRIAL-RELATED"/>
    <property type="match status" value="1"/>
</dbReference>
<evidence type="ECO:0000313" key="3">
    <source>
        <dbReference type="Proteomes" id="UP000003922"/>
    </source>
</evidence>
<dbReference type="PROSITE" id="PS50878">
    <property type="entry name" value="RT_POL"/>
    <property type="match status" value="1"/>
</dbReference>
<dbReference type="OrthoDB" id="416955at2"/>
<dbReference type="Pfam" id="PF08388">
    <property type="entry name" value="GIIM"/>
    <property type="match status" value="1"/>
</dbReference>
<dbReference type="GO" id="GO:0003676">
    <property type="term" value="F:nucleic acid binding"/>
    <property type="evidence" value="ECO:0007669"/>
    <property type="project" value="InterPro"/>
</dbReference>
<organism evidence="2 3">
    <name type="scientific">Crocosphaera watsonii WH 8501</name>
    <dbReference type="NCBI Taxonomy" id="165597"/>
    <lineage>
        <taxon>Bacteria</taxon>
        <taxon>Bacillati</taxon>
        <taxon>Cyanobacteriota</taxon>
        <taxon>Cyanophyceae</taxon>
        <taxon>Oscillatoriophycideae</taxon>
        <taxon>Chroococcales</taxon>
        <taxon>Aphanothecaceae</taxon>
        <taxon>Crocosphaera</taxon>
    </lineage>
</organism>
<dbReference type="GO" id="GO:0004519">
    <property type="term" value="F:endonuclease activity"/>
    <property type="evidence" value="ECO:0007669"/>
    <property type="project" value="InterPro"/>
</dbReference>
<dbReference type="EC" id="2.7.7.49" evidence="2"/>
<reference evidence="2" key="3">
    <citation type="submission" date="2016-12" db="EMBL/GenBank/DDBJ databases">
        <title>Annotation of the draft genome assembly of Crocosphaera watsonii WH 8501.</title>
        <authorList>
            <consortium name="US DOE Joint Genome Institute (JGI-ORNL)"/>
            <person name="Larimer F."/>
            <person name="Land M."/>
        </authorList>
    </citation>
    <scope>NUCLEOTIDE SEQUENCE</scope>
    <source>
        <strain evidence="2">WH 8501</strain>
    </source>
</reference>
<sequence length="594" mass="68716">MSNASITKTTPEWNTINWAKVQRKVFKLQTRIFQAVKSGNKVKAKQLQKLLLKSHYAKLLAIRKVTQDNQGKKTAGVDGKKSLRPNQRLKLVNELRLKGYKAKALRRVWIPKPGREEKRGLGIPTMKDRVMQALVKSALEPYWEAQFEGTSYGFRPGRSAHDAIERIYTVINSKAKYVLDADIAKCFDKINHDHLLSKVDCSYNIKRIIKQWLKCGVLDKGVFEETESGTPQGGVISPLLANIALHGMIDDIVNHFPRTKRRKDGSTNWDYKPRIIRYADYFVVLHEDYDVILQCKELIAQWLEQVGLEIKPSKTRICHTLKDVKVNGKMEEAGFDFLGFNIRSYPTGKHHSAKTGWKKNLGFKTLIKPSKKKILAHHEEIKEVIKTNKKSSQTALIARLNPIIKGWCNYYRTVCSKETFSSEDNILWNMLRAWTASRKKGNAPLINALSKYFTYGKHGHWTFQTKEISLYYHAETKIMRHQLVKPEASYYDGNWSYWSKRRGNYTGTPTSVSKLLKKQKGRCPQCKQHFTPDDLIEVDHIIPKSKGGKDTYNNLQALHRHCHDVKSKNDYLYDWLDNGYEWKDDMLTVPMTRD</sequence>
<dbReference type="InterPro" id="IPR013597">
    <property type="entry name" value="Mat_intron_G2"/>
</dbReference>
<dbReference type="NCBIfam" id="TIGR04416">
    <property type="entry name" value="group_II_RT_mat"/>
    <property type="match status" value="1"/>
</dbReference>
<reference evidence="2" key="2">
    <citation type="submission" date="2005-06" db="EMBL/GenBank/DDBJ databases">
        <title>Sequencing of the draft genome and assembly of Crocosphaera watsonii WH 8501.</title>
        <authorList>
            <consortium name="US DOE Joint Genome Institute (JGI-PGF)"/>
            <person name="Copeland A."/>
            <person name="Lucas S."/>
            <person name="Lapidus A."/>
            <person name="Barry K."/>
            <person name="Detter C."/>
            <person name="Glavina T."/>
            <person name="Hammon N."/>
            <person name="Israni S."/>
            <person name="Pitluck S."/>
            <person name="Richardson P."/>
        </authorList>
    </citation>
    <scope>NUCLEOTIDE SEQUENCE [LARGE SCALE GENOMIC DNA]</scope>
    <source>
        <strain evidence="2">WH 8501</strain>
    </source>
</reference>
<dbReference type="EMBL" id="AADV02000005">
    <property type="protein sequence ID" value="EAM51471.1"/>
    <property type="molecule type" value="Genomic_DNA"/>
</dbReference>
<dbReference type="Pfam" id="PF00078">
    <property type="entry name" value="RVT_1"/>
    <property type="match status" value="1"/>
</dbReference>
<keyword evidence="2" id="KW-0808">Transferase</keyword>
<dbReference type="CDD" id="cd00085">
    <property type="entry name" value="HNHc"/>
    <property type="match status" value="1"/>
</dbReference>
<dbReference type="SMART" id="SM00507">
    <property type="entry name" value="HNHc"/>
    <property type="match status" value="1"/>
</dbReference>
<dbReference type="GO" id="GO:0003964">
    <property type="term" value="F:RNA-directed DNA polymerase activity"/>
    <property type="evidence" value="ECO:0007669"/>
    <property type="project" value="UniProtKB-KW"/>
</dbReference>
<dbReference type="KEGG" id="cwa:CwatDRAFT_4605"/>
<dbReference type="InterPro" id="IPR051083">
    <property type="entry name" value="GrpII_Intron_Splice-Mob/Def"/>
</dbReference>
<dbReference type="Pfam" id="PF13655">
    <property type="entry name" value="RVT_N"/>
    <property type="match status" value="1"/>
</dbReference>
<dbReference type="SUPFAM" id="SSF56672">
    <property type="entry name" value="DNA/RNA polymerases"/>
    <property type="match status" value="1"/>
</dbReference>
<dbReference type="Proteomes" id="UP000003922">
    <property type="component" value="Unassembled WGS sequence"/>
</dbReference>
<keyword evidence="2" id="KW-0695">RNA-directed DNA polymerase</keyword>
<dbReference type="InterPro" id="IPR043502">
    <property type="entry name" value="DNA/RNA_pol_sf"/>
</dbReference>
<dbReference type="Gene3D" id="1.10.30.50">
    <property type="match status" value="1"/>
</dbReference>
<dbReference type="InterPro" id="IPR030931">
    <property type="entry name" value="Group_II_RT_mat"/>
</dbReference>
<dbReference type="CDD" id="cd01651">
    <property type="entry name" value="RT_G2_intron"/>
    <property type="match status" value="1"/>
</dbReference>
<dbReference type="InterPro" id="IPR000477">
    <property type="entry name" value="RT_dom"/>
</dbReference>
<dbReference type="Pfam" id="PF01844">
    <property type="entry name" value="HNH"/>
    <property type="match status" value="1"/>
</dbReference>
<feature type="domain" description="Reverse transcriptase" evidence="1">
    <location>
        <begin position="91"/>
        <end position="342"/>
    </location>
</feature>
<proteinExistence type="predicted"/>
<keyword evidence="3" id="KW-1185">Reference proteome</keyword>
<protein>
    <submittedName>
        <fullName evidence="2">RNA-directed DNA polymerase</fullName>
        <ecNumber evidence="2">2.7.7.49</ecNumber>
    </submittedName>
</protein>
<dbReference type="AlphaFoldDB" id="Q4C5H9"/>
<keyword evidence="2" id="KW-0548">Nucleotidyltransferase</keyword>